<dbReference type="PROSITE" id="PS50267">
    <property type="entry name" value="NA_NEUROTRAN_SYMP_3"/>
    <property type="match status" value="1"/>
</dbReference>
<accession>A0A381DJF3</accession>
<sequence>MNEKFSRIGFILAVAGSAVGLGNAWKFPTLVGQNGGSAFILLYLILTLSVSFVIFLAEIVIGRLSESDAVNAFRKLAPNNKEKWKFAGFFMIGALLIYSFYSVVMGWILKYTVTIVVYLPKNIDESGATFNALLGNDFFVSFICFTICSLVSFYIVSKGVKNGIEKLNVWMMPALFILLLLMVAYSLSYDGFLKSLSFLLVPDFSALNKDSVLSALGLAFFTLSLGVTTIITYAASLPEKTNILTSSLSIVFINILIGIMMGLVVFTFIFEFNADPSQQGPGLIFISLTVLFAKLGIIGNILAFAFFLSLLFAAITSAISMIEPSIYYLVNSHNMTRKNAIIAIFIFTYILGVFCILGYYSKTADVFSLFGKSFFDILDYLTSNIMMPLSGIVTSIFVGFVMKKGPIEILLRPYMGKKLFNIWYVLLRYVAPFAVLVIMINQVFFS</sequence>
<protein>
    <submittedName>
        <fullName evidence="6">Sodium- and chloride-dependent transporter</fullName>
    </submittedName>
</protein>
<dbReference type="PANTHER" id="PTHR42948:SF1">
    <property type="entry name" value="TRANSPORTER"/>
    <property type="match status" value="1"/>
</dbReference>
<dbReference type="PANTHER" id="PTHR42948">
    <property type="entry name" value="TRANSPORTER"/>
    <property type="match status" value="1"/>
</dbReference>
<organism evidence="6 7">
    <name type="scientific">Campylobacter sputorum subsp. sputorum</name>
    <dbReference type="NCBI Taxonomy" id="32024"/>
    <lineage>
        <taxon>Bacteria</taxon>
        <taxon>Pseudomonadati</taxon>
        <taxon>Campylobacterota</taxon>
        <taxon>Epsilonproteobacteria</taxon>
        <taxon>Campylobacterales</taxon>
        <taxon>Campylobacteraceae</taxon>
        <taxon>Campylobacter</taxon>
    </lineage>
</organism>
<dbReference type="InterPro" id="IPR037272">
    <property type="entry name" value="SNS_sf"/>
</dbReference>
<dbReference type="STRING" id="32024.GCA_000788295_01291"/>
<gene>
    <name evidence="6" type="ORF">NCTC12475_00869</name>
</gene>
<evidence type="ECO:0000256" key="5">
    <source>
        <dbReference type="ARBA" id="ARBA00023136"/>
    </source>
</evidence>
<dbReference type="Pfam" id="PF00209">
    <property type="entry name" value="SNF"/>
    <property type="match status" value="2"/>
</dbReference>
<name>A0A381DJF3_9BACT</name>
<dbReference type="InterPro" id="IPR047218">
    <property type="entry name" value="YocR/YhdH-like"/>
</dbReference>
<dbReference type="SUPFAM" id="SSF161070">
    <property type="entry name" value="SNF-like"/>
    <property type="match status" value="1"/>
</dbReference>
<keyword evidence="2" id="KW-0813">Transport</keyword>
<dbReference type="EMBL" id="UFVD01000001">
    <property type="protein sequence ID" value="SUX10667.1"/>
    <property type="molecule type" value="Genomic_DNA"/>
</dbReference>
<dbReference type="CDD" id="cd10336">
    <property type="entry name" value="SLC6sbd_Tyt1-Like"/>
    <property type="match status" value="1"/>
</dbReference>
<dbReference type="Proteomes" id="UP000254920">
    <property type="component" value="Unassembled WGS sequence"/>
</dbReference>
<dbReference type="OrthoDB" id="9762833at2"/>
<dbReference type="GO" id="GO:0016020">
    <property type="term" value="C:membrane"/>
    <property type="evidence" value="ECO:0007669"/>
    <property type="project" value="UniProtKB-SubCell"/>
</dbReference>
<dbReference type="PRINTS" id="PR00176">
    <property type="entry name" value="NANEUSMPORT"/>
</dbReference>
<proteinExistence type="predicted"/>
<dbReference type="NCBIfam" id="NF037979">
    <property type="entry name" value="Na_transp"/>
    <property type="match status" value="1"/>
</dbReference>
<reference evidence="6 7" key="1">
    <citation type="submission" date="2018-06" db="EMBL/GenBank/DDBJ databases">
        <authorList>
            <consortium name="Pathogen Informatics"/>
            <person name="Doyle S."/>
        </authorList>
    </citation>
    <scope>NUCLEOTIDE SEQUENCE [LARGE SCALE GENOMIC DNA]</scope>
    <source>
        <strain evidence="6 7">NCTC12475</strain>
    </source>
</reference>
<evidence type="ECO:0000313" key="7">
    <source>
        <dbReference type="Proteomes" id="UP000254920"/>
    </source>
</evidence>
<evidence type="ECO:0000256" key="4">
    <source>
        <dbReference type="ARBA" id="ARBA00022989"/>
    </source>
</evidence>
<comment type="subcellular location">
    <subcellularLocation>
        <location evidence="1">Membrane</location>
        <topology evidence="1">Multi-pass membrane protein</topology>
    </subcellularLocation>
</comment>
<evidence type="ECO:0000256" key="3">
    <source>
        <dbReference type="ARBA" id="ARBA00022692"/>
    </source>
</evidence>
<dbReference type="GeneID" id="93091298"/>
<dbReference type="RefSeq" id="WP_089183051.1">
    <property type="nucleotide sequence ID" value="NZ_CP043427.1"/>
</dbReference>
<keyword evidence="4" id="KW-1133">Transmembrane helix</keyword>
<evidence type="ECO:0000313" key="6">
    <source>
        <dbReference type="EMBL" id="SUX10667.1"/>
    </source>
</evidence>
<dbReference type="InterPro" id="IPR000175">
    <property type="entry name" value="Na/ntran_symport"/>
</dbReference>
<keyword evidence="5" id="KW-0472">Membrane</keyword>
<keyword evidence="3" id="KW-0812">Transmembrane</keyword>
<dbReference type="AlphaFoldDB" id="A0A381DJF3"/>
<evidence type="ECO:0000256" key="1">
    <source>
        <dbReference type="ARBA" id="ARBA00004141"/>
    </source>
</evidence>
<evidence type="ECO:0000256" key="2">
    <source>
        <dbReference type="ARBA" id="ARBA00022448"/>
    </source>
</evidence>
<keyword evidence="7" id="KW-1185">Reference proteome</keyword>